<dbReference type="PANTHER" id="PTHR43495">
    <property type="entry name" value="GABA PERMEASE"/>
    <property type="match status" value="1"/>
</dbReference>
<keyword evidence="5 7" id="KW-1133">Transmembrane helix</keyword>
<evidence type="ECO:0000256" key="1">
    <source>
        <dbReference type="ARBA" id="ARBA00004141"/>
    </source>
</evidence>
<accession>A0AB72Z1W2</accession>
<sequence>MSDATSHSAVKQDKSDAGYAKDLKPRHIQMIAIGGSIGTGLFLGAGGRLSQGGAGLAIAYAVCGIFAFLMVRALGELAIAARHPAHSSPTHANSSVRKART</sequence>
<feature type="domain" description="Amino acid permease/ SLC12A" evidence="8">
    <location>
        <begin position="27"/>
        <end position="82"/>
    </location>
</feature>
<keyword evidence="6 7" id="KW-0472">Membrane</keyword>
<dbReference type="AlphaFoldDB" id="A0AB72Z1W2"/>
<dbReference type="PANTHER" id="PTHR43495:SF1">
    <property type="entry name" value="L-ASPARAGINE PERMEASE"/>
    <property type="match status" value="1"/>
</dbReference>
<evidence type="ECO:0000313" key="9">
    <source>
        <dbReference type="EMBL" id="EFO77353.1"/>
    </source>
</evidence>
<keyword evidence="4" id="KW-0029">Amino-acid transport</keyword>
<evidence type="ECO:0000259" key="8">
    <source>
        <dbReference type="Pfam" id="PF00324"/>
    </source>
</evidence>
<evidence type="ECO:0000256" key="5">
    <source>
        <dbReference type="ARBA" id="ARBA00022989"/>
    </source>
</evidence>
<comment type="subcellular location">
    <subcellularLocation>
        <location evidence="1">Membrane</location>
        <topology evidence="1">Multi-pass membrane protein</topology>
    </subcellularLocation>
</comment>
<evidence type="ECO:0000256" key="6">
    <source>
        <dbReference type="ARBA" id="ARBA00023136"/>
    </source>
</evidence>
<dbReference type="Proteomes" id="UP000003457">
    <property type="component" value="Unassembled WGS sequence"/>
</dbReference>
<dbReference type="GO" id="GO:0016020">
    <property type="term" value="C:membrane"/>
    <property type="evidence" value="ECO:0007669"/>
    <property type="project" value="UniProtKB-SubCell"/>
</dbReference>
<dbReference type="Pfam" id="PF00324">
    <property type="entry name" value="AA_permease"/>
    <property type="match status" value="1"/>
</dbReference>
<dbReference type="GO" id="GO:0006865">
    <property type="term" value="P:amino acid transport"/>
    <property type="evidence" value="ECO:0007669"/>
    <property type="project" value="UniProtKB-KW"/>
</dbReference>
<keyword evidence="3 7" id="KW-0812">Transmembrane</keyword>
<proteinExistence type="predicted"/>
<comment type="caution">
    <text evidence="9">The sequence shown here is derived from an EMBL/GenBank/DDBJ whole genome shotgun (WGS) entry which is preliminary data.</text>
</comment>
<evidence type="ECO:0000256" key="7">
    <source>
        <dbReference type="SAM" id="Phobius"/>
    </source>
</evidence>
<evidence type="ECO:0000256" key="2">
    <source>
        <dbReference type="ARBA" id="ARBA00022448"/>
    </source>
</evidence>
<name>A0AB72Z1W2_9BIFI</name>
<evidence type="ECO:0000256" key="3">
    <source>
        <dbReference type="ARBA" id="ARBA00022692"/>
    </source>
</evidence>
<feature type="transmembrane region" description="Helical" evidence="7">
    <location>
        <begin position="28"/>
        <end position="47"/>
    </location>
</feature>
<feature type="transmembrane region" description="Helical" evidence="7">
    <location>
        <begin position="53"/>
        <end position="74"/>
    </location>
</feature>
<evidence type="ECO:0000256" key="4">
    <source>
        <dbReference type="ARBA" id="ARBA00022970"/>
    </source>
</evidence>
<dbReference type="EMBL" id="AEHJ01000029">
    <property type="protein sequence ID" value="EFO77353.1"/>
    <property type="molecule type" value="Genomic_DNA"/>
</dbReference>
<dbReference type="GO" id="GO:0055085">
    <property type="term" value="P:transmembrane transport"/>
    <property type="evidence" value="ECO:0007669"/>
    <property type="project" value="InterPro"/>
</dbReference>
<dbReference type="Gene3D" id="1.20.1740.10">
    <property type="entry name" value="Amino acid/polyamine transporter I"/>
    <property type="match status" value="1"/>
</dbReference>
<gene>
    <name evidence="9" type="ORF">HMPREF9003_1744</name>
</gene>
<organism evidence="9 10">
    <name type="scientific">Bifidobacterium dentium JCVIHMP022</name>
    <dbReference type="NCBI Taxonomy" id="553191"/>
    <lineage>
        <taxon>Bacteria</taxon>
        <taxon>Bacillati</taxon>
        <taxon>Actinomycetota</taxon>
        <taxon>Actinomycetes</taxon>
        <taxon>Bifidobacteriales</taxon>
        <taxon>Bifidobacteriaceae</taxon>
        <taxon>Bifidobacterium</taxon>
    </lineage>
</organism>
<keyword evidence="2" id="KW-0813">Transport</keyword>
<reference evidence="9 10" key="1">
    <citation type="submission" date="2010-10" db="EMBL/GenBank/DDBJ databases">
        <authorList>
            <person name="Durkin A.S."/>
            <person name="Madupu R."/>
            <person name="Torralba M."/>
            <person name="Gillis M."/>
            <person name="Methe B."/>
            <person name="Sutton G."/>
            <person name="Nelson K.E."/>
        </authorList>
    </citation>
    <scope>NUCLEOTIDE SEQUENCE [LARGE SCALE GENOMIC DNA]</scope>
    <source>
        <strain evidence="9 10">JCVIHMP022</strain>
    </source>
</reference>
<evidence type="ECO:0000313" key="10">
    <source>
        <dbReference type="Proteomes" id="UP000003457"/>
    </source>
</evidence>
<dbReference type="InterPro" id="IPR004841">
    <property type="entry name" value="AA-permease/SLC12A_dom"/>
</dbReference>
<protein>
    <recommendedName>
        <fullName evidence="8">Amino acid permease/ SLC12A domain-containing protein</fullName>
    </recommendedName>
</protein>